<protein>
    <submittedName>
        <fullName evidence="1">Uncharacterized protein</fullName>
    </submittedName>
</protein>
<dbReference type="PROSITE" id="PS51257">
    <property type="entry name" value="PROKAR_LIPOPROTEIN"/>
    <property type="match status" value="1"/>
</dbReference>
<evidence type="ECO:0000313" key="1">
    <source>
        <dbReference type="EMBL" id="CAE0265903.1"/>
    </source>
</evidence>
<accession>A0A7S3LV51</accession>
<sequence length="102" mass="11255">MHARITPCLHSNTGANTHICTAQACSNEAALCIRVEYVAKSNANRSVEDSDIDPYRDIIISFVQVNAAVKRVMGEEIPTDIYIRVMKSLAVQRAGSWTFKGN</sequence>
<proteinExistence type="predicted"/>
<dbReference type="EMBL" id="HBIB01043169">
    <property type="protein sequence ID" value="CAE0265903.1"/>
    <property type="molecule type" value="Transcribed_RNA"/>
</dbReference>
<gene>
    <name evidence="1" type="ORF">PBIL07802_LOCUS28241</name>
</gene>
<reference evidence="1" key="1">
    <citation type="submission" date="2021-01" db="EMBL/GenBank/DDBJ databases">
        <authorList>
            <person name="Corre E."/>
            <person name="Pelletier E."/>
            <person name="Niang G."/>
            <person name="Scheremetjew M."/>
            <person name="Finn R."/>
            <person name="Kale V."/>
            <person name="Holt S."/>
            <person name="Cochrane G."/>
            <person name="Meng A."/>
            <person name="Brown T."/>
            <person name="Cohen L."/>
        </authorList>
    </citation>
    <scope>NUCLEOTIDE SEQUENCE</scope>
    <source>
        <strain evidence="1">NIES-2562</strain>
    </source>
</reference>
<name>A0A7S3LV51_9EUKA</name>
<dbReference type="AlphaFoldDB" id="A0A7S3LV51"/>
<organism evidence="1">
    <name type="scientific">Palpitomonas bilix</name>
    <dbReference type="NCBI Taxonomy" id="652834"/>
    <lineage>
        <taxon>Eukaryota</taxon>
        <taxon>Eukaryota incertae sedis</taxon>
    </lineage>
</organism>